<dbReference type="Gramene" id="PGSC0003DMT400087746">
    <property type="protein sequence ID" value="PGSC0003DMT400087746"/>
    <property type="gene ID" value="PGSC0003DMG400037317"/>
</dbReference>
<proteinExistence type="predicted"/>
<evidence type="ECO:0000313" key="2">
    <source>
        <dbReference type="EnsemblPlants" id="PGSC0003DMT400087746"/>
    </source>
</evidence>
<reference evidence="2" key="2">
    <citation type="submission" date="2015-06" db="UniProtKB">
        <authorList>
            <consortium name="EnsemblPlants"/>
        </authorList>
    </citation>
    <scope>IDENTIFICATION</scope>
    <source>
        <strain evidence="2">DM1-3 516 R44</strain>
    </source>
</reference>
<protein>
    <submittedName>
        <fullName evidence="2">Myb X</fullName>
    </submittedName>
</protein>
<dbReference type="HOGENOM" id="CLU_080577_0_0_1"/>
<dbReference type="Proteomes" id="UP000011115">
    <property type="component" value="Unassembled WGS sequence"/>
</dbReference>
<organism evidence="2 3">
    <name type="scientific">Solanum tuberosum</name>
    <name type="common">Potato</name>
    <dbReference type="NCBI Taxonomy" id="4113"/>
    <lineage>
        <taxon>Eukaryota</taxon>
        <taxon>Viridiplantae</taxon>
        <taxon>Streptophyta</taxon>
        <taxon>Embryophyta</taxon>
        <taxon>Tracheophyta</taxon>
        <taxon>Spermatophyta</taxon>
        <taxon>Magnoliopsida</taxon>
        <taxon>eudicotyledons</taxon>
        <taxon>Gunneridae</taxon>
        <taxon>Pentapetalae</taxon>
        <taxon>asterids</taxon>
        <taxon>lamiids</taxon>
        <taxon>Solanales</taxon>
        <taxon>Solanaceae</taxon>
        <taxon>Solanoideae</taxon>
        <taxon>Solaneae</taxon>
        <taxon>Solanum</taxon>
    </lineage>
</organism>
<accession>M1DEG6</accession>
<feature type="region of interest" description="Disordered" evidence="1">
    <location>
        <begin position="132"/>
        <end position="231"/>
    </location>
</feature>
<feature type="compositionally biased region" description="Acidic residues" evidence="1">
    <location>
        <begin position="200"/>
        <end position="209"/>
    </location>
</feature>
<dbReference type="AlphaFoldDB" id="M1DEG6"/>
<feature type="compositionally biased region" description="Basic and acidic residues" evidence="1">
    <location>
        <begin position="210"/>
        <end position="219"/>
    </location>
</feature>
<dbReference type="PaxDb" id="4113-PGSC0003DMT400087746"/>
<sequence>MDEIYNYEDSSAQATDEVESSEENSDNGDEETNRDSQDTGDEDDDPLSLPTCAREISGKSYNLTTWMDELESFPAKIYVVHPYIIPTVCETKQNYMETLKPYTDEVKNTIIDDLKASLKGVTVLTSAEGNVEDEYSNDHNPNQPCENYVPSTSKDESLGERVASPEQSMVEIVAFMKEEEMKEEEKQQDEEKMTGKEEEKMEENDEEKEEEKLEEKKEEESEEENLEEKKN</sequence>
<feature type="region of interest" description="Disordered" evidence="1">
    <location>
        <begin position="1"/>
        <end position="52"/>
    </location>
</feature>
<feature type="compositionally biased region" description="Basic and acidic residues" evidence="1">
    <location>
        <begin position="176"/>
        <end position="199"/>
    </location>
</feature>
<reference evidence="3" key="1">
    <citation type="journal article" date="2011" name="Nature">
        <title>Genome sequence and analysis of the tuber crop potato.</title>
        <authorList>
            <consortium name="The Potato Genome Sequencing Consortium"/>
        </authorList>
    </citation>
    <scope>NUCLEOTIDE SEQUENCE [LARGE SCALE GENOMIC DNA]</scope>
    <source>
        <strain evidence="3">cv. DM1-3 516 R44</strain>
    </source>
</reference>
<name>M1DEG6_SOLTU</name>
<feature type="compositionally biased region" description="Acidic residues" evidence="1">
    <location>
        <begin position="220"/>
        <end position="231"/>
    </location>
</feature>
<feature type="compositionally biased region" description="Acidic residues" evidence="1">
    <location>
        <begin position="16"/>
        <end position="30"/>
    </location>
</feature>
<evidence type="ECO:0000256" key="1">
    <source>
        <dbReference type="SAM" id="MobiDB-lite"/>
    </source>
</evidence>
<feature type="compositionally biased region" description="Polar residues" evidence="1">
    <location>
        <begin position="138"/>
        <end position="152"/>
    </location>
</feature>
<dbReference type="EnsemblPlants" id="PGSC0003DMT400087746">
    <property type="protein sequence ID" value="PGSC0003DMT400087746"/>
    <property type="gene ID" value="PGSC0003DMG400037317"/>
</dbReference>
<evidence type="ECO:0000313" key="3">
    <source>
        <dbReference type="Proteomes" id="UP000011115"/>
    </source>
</evidence>
<keyword evidence="3" id="KW-1185">Reference proteome</keyword>
<dbReference type="InParanoid" id="M1DEG6"/>